<comment type="caution">
    <text evidence="5">The sequence shown here is derived from an EMBL/GenBank/DDBJ whole genome shotgun (WGS) entry which is preliminary data.</text>
</comment>
<dbReference type="Gene3D" id="6.10.20.40">
    <property type="entry name" value="TEA/ATTS domain"/>
    <property type="match status" value="1"/>
</dbReference>
<evidence type="ECO:0000313" key="5">
    <source>
        <dbReference type="EMBL" id="KAJ7780126.1"/>
    </source>
</evidence>
<feature type="region of interest" description="Disordered" evidence="3">
    <location>
        <begin position="89"/>
        <end position="125"/>
    </location>
</feature>
<dbReference type="PROSITE" id="PS51088">
    <property type="entry name" value="TEA_2"/>
    <property type="match status" value="1"/>
</dbReference>
<gene>
    <name evidence="5" type="ORF">DFH07DRAFT_463732</name>
</gene>
<evidence type="ECO:0000256" key="2">
    <source>
        <dbReference type="PROSITE-ProRule" id="PRU00505"/>
    </source>
</evidence>
<dbReference type="Proteomes" id="UP001215280">
    <property type="component" value="Unassembled WGS sequence"/>
</dbReference>
<dbReference type="Pfam" id="PF01285">
    <property type="entry name" value="TEA"/>
    <property type="match status" value="1"/>
</dbReference>
<feature type="domain" description="TEA" evidence="4">
    <location>
        <begin position="2"/>
        <end position="77"/>
    </location>
</feature>
<protein>
    <recommendedName>
        <fullName evidence="4">TEA domain-containing protein</fullName>
    </recommendedName>
</protein>
<dbReference type="SMART" id="SM00426">
    <property type="entry name" value="TEA"/>
    <property type="match status" value="1"/>
</dbReference>
<evidence type="ECO:0000256" key="3">
    <source>
        <dbReference type="SAM" id="MobiDB-lite"/>
    </source>
</evidence>
<sequence length="448" mass="50033">MKERTEAIWPPQLETALVEALEKYRPSNSQRDTRLLRRFPKRNQFISDYIFTTTGKRRTAKQVGSRLQQMKDTCADVRILNLLSRREYSLEEDSTTEPNTPSDFSTSTELTPPSTAPSPASSTSDVADAMNVDHWITPLTPPRTFVTIELVPPSSPASIHCSTFPPVVQSSHINHRCITLGFPSDIGSNDPVLTYSTPRKISIFQHYSHFRVLIGGVVAHSEITPLAFEPMLSIGTTRHTYSTKLIPRFWRQLCRSTQLFQCIIEQDILQTQASFEAIPTSPGVNDQSIRPVTYEFSLPRTTAPLFLPPPLRAEPSLPSTFPRAYASRFSTTQPRKASESYLSQALAPLRTSPDWYLFNGEYTPAGWDQRAQATNGLVSSTSFHPGFPSSSAPPYFTTSNSSYVQDLGVFAFGSLNQWPEGSNTNTDGVFSPTWSDAPMYSEFNTYSS</sequence>
<dbReference type="EMBL" id="JARJLG010000006">
    <property type="protein sequence ID" value="KAJ7780126.1"/>
    <property type="molecule type" value="Genomic_DNA"/>
</dbReference>
<organism evidence="5 6">
    <name type="scientific">Mycena maculata</name>
    <dbReference type="NCBI Taxonomy" id="230809"/>
    <lineage>
        <taxon>Eukaryota</taxon>
        <taxon>Fungi</taxon>
        <taxon>Dikarya</taxon>
        <taxon>Basidiomycota</taxon>
        <taxon>Agaricomycotina</taxon>
        <taxon>Agaricomycetes</taxon>
        <taxon>Agaricomycetidae</taxon>
        <taxon>Agaricales</taxon>
        <taxon>Marasmiineae</taxon>
        <taxon>Mycenaceae</taxon>
        <taxon>Mycena</taxon>
    </lineage>
</organism>
<dbReference type="InterPro" id="IPR000818">
    <property type="entry name" value="TEA/ATTS_dom"/>
</dbReference>
<feature type="compositionally biased region" description="Low complexity" evidence="3">
    <location>
        <begin position="105"/>
        <end position="124"/>
    </location>
</feature>
<name>A0AAD7KA02_9AGAR</name>
<keyword evidence="6" id="KW-1185">Reference proteome</keyword>
<evidence type="ECO:0000313" key="6">
    <source>
        <dbReference type="Proteomes" id="UP001215280"/>
    </source>
</evidence>
<dbReference type="InterPro" id="IPR038096">
    <property type="entry name" value="TEA/ATTS_sf"/>
</dbReference>
<reference evidence="5" key="1">
    <citation type="submission" date="2023-03" db="EMBL/GenBank/DDBJ databases">
        <title>Massive genome expansion in bonnet fungi (Mycena s.s.) driven by repeated elements and novel gene families across ecological guilds.</title>
        <authorList>
            <consortium name="Lawrence Berkeley National Laboratory"/>
            <person name="Harder C.B."/>
            <person name="Miyauchi S."/>
            <person name="Viragh M."/>
            <person name="Kuo A."/>
            <person name="Thoen E."/>
            <person name="Andreopoulos B."/>
            <person name="Lu D."/>
            <person name="Skrede I."/>
            <person name="Drula E."/>
            <person name="Henrissat B."/>
            <person name="Morin E."/>
            <person name="Kohler A."/>
            <person name="Barry K."/>
            <person name="LaButti K."/>
            <person name="Morin E."/>
            <person name="Salamov A."/>
            <person name="Lipzen A."/>
            <person name="Mereny Z."/>
            <person name="Hegedus B."/>
            <person name="Baldrian P."/>
            <person name="Stursova M."/>
            <person name="Weitz H."/>
            <person name="Taylor A."/>
            <person name="Grigoriev I.V."/>
            <person name="Nagy L.G."/>
            <person name="Martin F."/>
            <person name="Kauserud H."/>
        </authorList>
    </citation>
    <scope>NUCLEOTIDE SEQUENCE</scope>
    <source>
        <strain evidence="5">CBHHK188m</strain>
    </source>
</reference>
<dbReference type="GO" id="GO:0003700">
    <property type="term" value="F:DNA-binding transcription factor activity"/>
    <property type="evidence" value="ECO:0007669"/>
    <property type="project" value="InterPro"/>
</dbReference>
<comment type="similarity">
    <text evidence="1">Belongs to the TEC1 family.</text>
</comment>
<feature type="DNA-binding region" description="TEA" evidence="2">
    <location>
        <begin position="2"/>
        <end position="77"/>
    </location>
</feature>
<evidence type="ECO:0000256" key="1">
    <source>
        <dbReference type="ARBA" id="ARBA00008421"/>
    </source>
</evidence>
<dbReference type="AlphaFoldDB" id="A0AAD7KA02"/>
<proteinExistence type="inferred from homology"/>
<evidence type="ECO:0000259" key="4">
    <source>
        <dbReference type="PROSITE" id="PS51088"/>
    </source>
</evidence>
<dbReference type="PRINTS" id="PR00065">
    <property type="entry name" value="TEADOMAIN"/>
</dbReference>
<accession>A0AAD7KA02</accession>